<dbReference type="InterPro" id="IPR011990">
    <property type="entry name" value="TPR-like_helical_dom_sf"/>
</dbReference>
<dbReference type="Gene3D" id="1.25.40.10">
    <property type="entry name" value="Tetratricopeptide repeat domain"/>
    <property type="match status" value="1"/>
</dbReference>
<evidence type="ECO:0000313" key="1">
    <source>
        <dbReference type="EMBL" id="VAW28669.1"/>
    </source>
</evidence>
<dbReference type="AlphaFoldDB" id="A0A3B0UVP5"/>
<dbReference type="SMART" id="SM00028">
    <property type="entry name" value="TPR"/>
    <property type="match status" value="2"/>
</dbReference>
<dbReference type="PROSITE" id="PS50005">
    <property type="entry name" value="TPR"/>
    <property type="match status" value="1"/>
</dbReference>
<protein>
    <submittedName>
        <fullName evidence="1">Uncharacterized protein</fullName>
    </submittedName>
</protein>
<dbReference type="Pfam" id="PF13181">
    <property type="entry name" value="TPR_8"/>
    <property type="match status" value="1"/>
</dbReference>
<proteinExistence type="predicted"/>
<accession>A0A3B0UVP5</accession>
<dbReference type="InterPro" id="IPR019734">
    <property type="entry name" value="TPR_rpt"/>
</dbReference>
<organism evidence="1">
    <name type="scientific">hydrothermal vent metagenome</name>
    <dbReference type="NCBI Taxonomy" id="652676"/>
    <lineage>
        <taxon>unclassified sequences</taxon>
        <taxon>metagenomes</taxon>
        <taxon>ecological metagenomes</taxon>
    </lineage>
</organism>
<dbReference type="EMBL" id="UOET01000272">
    <property type="protein sequence ID" value="VAW28669.1"/>
    <property type="molecule type" value="Genomic_DNA"/>
</dbReference>
<reference evidence="1" key="1">
    <citation type="submission" date="2018-06" db="EMBL/GenBank/DDBJ databases">
        <authorList>
            <person name="Zhirakovskaya E."/>
        </authorList>
    </citation>
    <scope>NUCLEOTIDE SEQUENCE</scope>
</reference>
<sequence>MKTKLFIFLLGMGLSLSVLAGTPVNRLVPQDNNGPKYGKDSIQCLMNLSLYTESFRQWRQSHYKNDAVKDAIGPWSWVFKNCPRSTENIYIDGVRILKYKYKHATTAEQKKGLIDTLMMIFNQRIKYFPNNYRTHLPQEGYIRGRQGIALYQISPESYAKAYPLLKTAIEQQKQRSTAAAIAYYFRDVAKMVQTGKLDTVAIINAYDTITGYLDANIAQFKLQNNTRRIAEYNNVKGYIEMTFEPFANCNVLSRVFRKKFNATPEDSVLLKKIINLLEDKQCYKQPLYFDAIVNLYKVAPTPQSAFLIGKMLLQNKKYNEALNYLTKSTMMKDTSNLEEDYLLMAQTYRTLNNFSKAREIARKAIRLNPHSGIAYNFIGDLYAASAERCGKNSLTTKVAYWAAVDKYVQAKHVDPGMAQTMNKKIAIYKAHFPTRETMFFYNLKPGQKYKVGCWINETTIARASN</sequence>
<name>A0A3B0UVP5_9ZZZZ</name>
<gene>
    <name evidence="1" type="ORF">MNBD_BACTEROID07-1264</name>
</gene>
<dbReference type="SUPFAM" id="SSF48452">
    <property type="entry name" value="TPR-like"/>
    <property type="match status" value="1"/>
</dbReference>